<dbReference type="InterPro" id="IPR050410">
    <property type="entry name" value="CCR4/nocturin_mRNA_transcr"/>
</dbReference>
<dbReference type="Gene3D" id="3.60.10.10">
    <property type="entry name" value="Endonuclease/exonuclease/phosphatase"/>
    <property type="match status" value="1"/>
</dbReference>
<dbReference type="PANTHER" id="PTHR12121">
    <property type="entry name" value="CARBON CATABOLITE REPRESSOR PROTEIN 4"/>
    <property type="match status" value="1"/>
</dbReference>
<dbReference type="Proteomes" id="UP001044222">
    <property type="component" value="Unassembled WGS sequence"/>
</dbReference>
<dbReference type="PANTHER" id="PTHR12121:SF27">
    <property type="entry name" value="PROTEIN ANGEL HOMOLOG 2"/>
    <property type="match status" value="1"/>
</dbReference>
<dbReference type="EMBL" id="JAFIRN010000006">
    <property type="protein sequence ID" value="KAG5846585.1"/>
    <property type="molecule type" value="Genomic_DNA"/>
</dbReference>
<evidence type="ECO:0000313" key="3">
    <source>
        <dbReference type="EMBL" id="KAG5846585.1"/>
    </source>
</evidence>
<gene>
    <name evidence="3" type="ORF">ANANG_G00116550</name>
</gene>
<accession>A0A9D3RXA4</accession>
<comment type="caution">
    <text evidence="3">The sequence shown here is derived from an EMBL/GenBank/DDBJ whole genome shotgun (WGS) entry which is preliminary data.</text>
</comment>
<dbReference type="GO" id="GO:0003730">
    <property type="term" value="F:mRNA 3'-UTR binding"/>
    <property type="evidence" value="ECO:0007669"/>
    <property type="project" value="TreeGrafter"/>
</dbReference>
<feature type="domain" description="Endonuclease/exonuclease/phosphatase" evidence="2">
    <location>
        <begin position="120"/>
        <end position="463"/>
    </location>
</feature>
<reference evidence="3" key="1">
    <citation type="submission" date="2021-01" db="EMBL/GenBank/DDBJ databases">
        <title>A chromosome-scale assembly of European eel, Anguilla anguilla.</title>
        <authorList>
            <person name="Henkel C."/>
            <person name="Jong-Raadsen S.A."/>
            <person name="Dufour S."/>
            <person name="Weltzien F.-A."/>
            <person name="Palstra A.P."/>
            <person name="Pelster B."/>
            <person name="Spaink H.P."/>
            <person name="Van Den Thillart G.E."/>
            <person name="Jansen H."/>
            <person name="Zahm M."/>
            <person name="Klopp C."/>
            <person name="Cedric C."/>
            <person name="Louis A."/>
            <person name="Berthelot C."/>
            <person name="Parey E."/>
            <person name="Roest Crollius H."/>
            <person name="Montfort J."/>
            <person name="Robinson-Rechavi M."/>
            <person name="Bucao C."/>
            <person name="Bouchez O."/>
            <person name="Gislard M."/>
            <person name="Lluch J."/>
            <person name="Milhes M."/>
            <person name="Lampietro C."/>
            <person name="Lopez Roques C."/>
            <person name="Donnadieu C."/>
            <person name="Braasch I."/>
            <person name="Desvignes T."/>
            <person name="Postlethwait J."/>
            <person name="Bobe J."/>
            <person name="Guiguen Y."/>
            <person name="Dirks R."/>
        </authorList>
    </citation>
    <scope>NUCLEOTIDE SEQUENCE</scope>
    <source>
        <strain evidence="3">Tag_6206</strain>
        <tissue evidence="3">Liver</tissue>
    </source>
</reference>
<dbReference type="AlphaFoldDB" id="A0A9D3RXA4"/>
<keyword evidence="4" id="KW-1185">Reference proteome</keyword>
<evidence type="ECO:0000256" key="1">
    <source>
        <dbReference type="SAM" id="MobiDB-lite"/>
    </source>
</evidence>
<dbReference type="Pfam" id="PF03372">
    <property type="entry name" value="Exo_endo_phos"/>
    <property type="match status" value="1"/>
</dbReference>
<dbReference type="InterPro" id="IPR005135">
    <property type="entry name" value="Endo/exonuclease/phosphatase"/>
</dbReference>
<dbReference type="GO" id="GO:0070935">
    <property type="term" value="P:3'-UTR-mediated mRNA stabilization"/>
    <property type="evidence" value="ECO:0007669"/>
    <property type="project" value="TreeGrafter"/>
</dbReference>
<dbReference type="GO" id="GO:0000175">
    <property type="term" value="F:3'-5'-RNA exonuclease activity"/>
    <property type="evidence" value="ECO:0007669"/>
    <property type="project" value="TreeGrafter"/>
</dbReference>
<organism evidence="3 4">
    <name type="scientific">Anguilla anguilla</name>
    <name type="common">European freshwater eel</name>
    <name type="synonym">Muraena anguilla</name>
    <dbReference type="NCBI Taxonomy" id="7936"/>
    <lineage>
        <taxon>Eukaryota</taxon>
        <taxon>Metazoa</taxon>
        <taxon>Chordata</taxon>
        <taxon>Craniata</taxon>
        <taxon>Vertebrata</taxon>
        <taxon>Euteleostomi</taxon>
        <taxon>Actinopterygii</taxon>
        <taxon>Neopterygii</taxon>
        <taxon>Teleostei</taxon>
        <taxon>Anguilliformes</taxon>
        <taxon>Anguillidae</taxon>
        <taxon>Anguilla</taxon>
    </lineage>
</organism>
<dbReference type="SUPFAM" id="SSF56219">
    <property type="entry name" value="DNase I-like"/>
    <property type="match status" value="1"/>
</dbReference>
<protein>
    <recommendedName>
        <fullName evidence="2">Endonuclease/exonuclease/phosphatase domain-containing protein</fullName>
    </recommendedName>
</protein>
<sequence length="474" mass="53247">MYTPPPHVYSAPERLGLRLVSLRTGITGVVADSVPVQSLMVDGAPPLASAVSPQQELAGKPRRSRYRNLGTKHLRFGDRPPQTSPPKRRPPTEIKRQWEDFSHLYKRRSKSDPPFDFSVMSYNILSQQLLQENAYLYKHCPSSVLDWSHRFPNILKELELHNADILCLQEVQEDHYQKQLKPSLESLGYHCEYKRRTGWKSDGCAVSFKRDRFSLVSGHPVEYFRRDVPTLDRDNVLCVANTHLLYKPRRGDIKLAQLAVLLAEITRVSRLADGGACPVVLCGDFNSVPGSPLYSFIRDSWLEYEGIPIGMVSGQEESHRVQRLLPVPIWPQSVGISQRCQYESQPGTDAEAEGEASCLTEGTDAPHNEAHRPSIAHGLRLTSAYAHRLTEGGRPEVTTCHSRTAITVDYIFYSAARGDTVAQPECSAAPEQGLQLLARLALVDKRDLWTANGLPNERNSSDHLPLLTRFRLCP</sequence>
<feature type="region of interest" description="Disordered" evidence="1">
    <location>
        <begin position="70"/>
        <end position="95"/>
    </location>
</feature>
<proteinExistence type="predicted"/>
<name>A0A9D3RXA4_ANGAN</name>
<dbReference type="InterPro" id="IPR036691">
    <property type="entry name" value="Endo/exonu/phosph_ase_sf"/>
</dbReference>
<evidence type="ECO:0000313" key="4">
    <source>
        <dbReference type="Proteomes" id="UP001044222"/>
    </source>
</evidence>
<evidence type="ECO:0000259" key="2">
    <source>
        <dbReference type="Pfam" id="PF03372"/>
    </source>
</evidence>